<evidence type="ECO:0000313" key="4">
    <source>
        <dbReference type="EMBL" id="CAI3986109.1"/>
    </source>
</evidence>
<gene>
    <name evidence="4" type="ORF">C1SCF055_LOCUS13486</name>
</gene>
<accession>A0A9P1C6Q0</accession>
<dbReference type="PROSITE" id="PS00639">
    <property type="entry name" value="THIOL_PROTEASE_HIS"/>
    <property type="match status" value="1"/>
</dbReference>
<dbReference type="AlphaFoldDB" id="A0A9P1C6Q0"/>
<proteinExistence type="inferred from homology"/>
<protein>
    <submittedName>
        <fullName evidence="5">Cathepsin B-like cysteine proteinase (Antige n Sj31)</fullName>
    </submittedName>
</protein>
<dbReference type="SUPFAM" id="SSF54001">
    <property type="entry name" value="Cysteine proteinases"/>
    <property type="match status" value="1"/>
</dbReference>
<dbReference type="SMART" id="SM00645">
    <property type="entry name" value="Pept_C1"/>
    <property type="match status" value="1"/>
</dbReference>
<dbReference type="InterPro" id="IPR013128">
    <property type="entry name" value="Peptidase_C1A"/>
</dbReference>
<evidence type="ECO:0000256" key="2">
    <source>
        <dbReference type="ARBA" id="ARBA00023145"/>
    </source>
</evidence>
<dbReference type="EMBL" id="CAMXCT030001046">
    <property type="protein sequence ID" value="CAL4773421.1"/>
    <property type="molecule type" value="Genomic_DNA"/>
</dbReference>
<organism evidence="4">
    <name type="scientific">Cladocopium goreaui</name>
    <dbReference type="NCBI Taxonomy" id="2562237"/>
    <lineage>
        <taxon>Eukaryota</taxon>
        <taxon>Sar</taxon>
        <taxon>Alveolata</taxon>
        <taxon>Dinophyceae</taxon>
        <taxon>Suessiales</taxon>
        <taxon>Symbiodiniaceae</taxon>
        <taxon>Cladocopium</taxon>
    </lineage>
</organism>
<reference evidence="5 6" key="2">
    <citation type="submission" date="2024-05" db="EMBL/GenBank/DDBJ databases">
        <authorList>
            <person name="Chen Y."/>
            <person name="Shah S."/>
            <person name="Dougan E. K."/>
            <person name="Thang M."/>
            <person name="Chan C."/>
        </authorList>
    </citation>
    <scope>NUCLEOTIDE SEQUENCE [LARGE SCALE GENOMIC DNA]</scope>
</reference>
<keyword evidence="6" id="KW-1185">Reference proteome</keyword>
<feature type="domain" description="Peptidase C1A papain C-terminal" evidence="3">
    <location>
        <begin position="167"/>
        <end position="428"/>
    </location>
</feature>
<reference evidence="4" key="1">
    <citation type="submission" date="2022-10" db="EMBL/GenBank/DDBJ databases">
        <authorList>
            <person name="Chen Y."/>
            <person name="Dougan E. K."/>
            <person name="Chan C."/>
            <person name="Rhodes N."/>
            <person name="Thang M."/>
        </authorList>
    </citation>
    <scope>NUCLEOTIDE SEQUENCE</scope>
</reference>
<dbReference type="InterPro" id="IPR025660">
    <property type="entry name" value="Pept_his_AS"/>
</dbReference>
<dbReference type="PANTHER" id="PTHR12411">
    <property type="entry name" value="CYSTEINE PROTEASE FAMILY C1-RELATED"/>
    <property type="match status" value="1"/>
</dbReference>
<dbReference type="Gene3D" id="3.90.70.10">
    <property type="entry name" value="Cysteine proteinases"/>
    <property type="match status" value="1"/>
</dbReference>
<dbReference type="GO" id="GO:0006508">
    <property type="term" value="P:proteolysis"/>
    <property type="evidence" value="ECO:0007669"/>
    <property type="project" value="InterPro"/>
</dbReference>
<comment type="similarity">
    <text evidence="1">Belongs to the peptidase C1 family.</text>
</comment>
<keyword evidence="2" id="KW-0865">Zymogen</keyword>
<dbReference type="InterPro" id="IPR038765">
    <property type="entry name" value="Papain-like_cys_pep_sf"/>
</dbReference>
<name>A0A9P1C6Q0_9DINO</name>
<dbReference type="EMBL" id="CAMXCT020001046">
    <property type="protein sequence ID" value="CAL1139484.1"/>
    <property type="molecule type" value="Genomic_DNA"/>
</dbReference>
<evidence type="ECO:0000259" key="3">
    <source>
        <dbReference type="SMART" id="SM00645"/>
    </source>
</evidence>
<dbReference type="PROSITE" id="PS00139">
    <property type="entry name" value="THIOL_PROTEASE_CYS"/>
    <property type="match status" value="1"/>
</dbReference>
<dbReference type="PRINTS" id="PR00705">
    <property type="entry name" value="PAPAIN"/>
</dbReference>
<evidence type="ECO:0000313" key="6">
    <source>
        <dbReference type="Proteomes" id="UP001152797"/>
    </source>
</evidence>
<dbReference type="Pfam" id="PF00112">
    <property type="entry name" value="Peptidase_C1"/>
    <property type="match status" value="2"/>
</dbReference>
<dbReference type="EMBL" id="CAMXCT010001046">
    <property type="protein sequence ID" value="CAI3986109.1"/>
    <property type="molecule type" value="Genomic_DNA"/>
</dbReference>
<sequence length="700" mass="77017">MYVCIYIYTCSLQSYDLYPPFSHVPRDVRRSSQLGVFGLRCFGQVLCKHHGTDTIPDHQQQAAVWLEDLLAAIQAEMPVLSERLFHVLQAEASYTLQFTQWLANFSAADLRRRTGIRHDEQTVNASMLQTQSITDNIMTVCDVKNIPLINPSDPVTFAPLPERTRSLPVTFEAAVQWPHCAEIIVRIHNQGQCGSCWSFGATSALDSRLCIATNGVFSGPEAQLSRGFVASCAPPGGRDGCGGGWSDWVFDLMANTGVPTGGSLGCHPYFAHGDGTEHFSVSGVDLTKNHFCDEKFPGNRLFEGPMGEDKFKLGTSSYIAIASYQHPFPERVYHLAREALLSGGFLAMDMGDPFVRPIPAYLYADSGFMGYTGGIYTHGCNNYANHAITVVGYGPDYWKCLNSWGDWWGDGGTFKVGLCVLTDFQIPSNSLAGDSPNYSFPLVGDSLTPAPGSNPSAEYSTVAEAYSYANPRTKDKKGCITSPNYDPISAAVYPAHSECAFDVKHPSAMEVEDFNVENFYDFLIVNNEAFSGSLTPHGKVPATASKIQWVADYSVEMTGFKICPRSEQFVLEKWRPAFLVTGSLRNSAIVKYPCISHFFGQLGEDSTRFVTASWDATMHVFDLTRKELDKTLRKQNAQRQDQMGGLYSVAFAKTAPEVLGCTSVDKLGQLSVLNPCPRLRATDVFCLNPTGMIELLRDNS</sequence>
<evidence type="ECO:0000256" key="1">
    <source>
        <dbReference type="ARBA" id="ARBA00008455"/>
    </source>
</evidence>
<dbReference type="OrthoDB" id="422007at2759"/>
<dbReference type="GO" id="GO:0008234">
    <property type="term" value="F:cysteine-type peptidase activity"/>
    <property type="evidence" value="ECO:0007669"/>
    <property type="project" value="InterPro"/>
</dbReference>
<dbReference type="InterPro" id="IPR000169">
    <property type="entry name" value="Pept_cys_AS"/>
</dbReference>
<evidence type="ECO:0000313" key="5">
    <source>
        <dbReference type="EMBL" id="CAL4773421.1"/>
    </source>
</evidence>
<dbReference type="InterPro" id="IPR000668">
    <property type="entry name" value="Peptidase_C1A_C"/>
</dbReference>
<dbReference type="Proteomes" id="UP001152797">
    <property type="component" value="Unassembled WGS sequence"/>
</dbReference>
<comment type="caution">
    <text evidence="4">The sequence shown here is derived from an EMBL/GenBank/DDBJ whole genome shotgun (WGS) entry which is preliminary data.</text>
</comment>